<dbReference type="Proteomes" id="UP000561849">
    <property type="component" value="Unassembled WGS sequence"/>
</dbReference>
<sequence length="61" mass="6871">MRACAGHRLGTFDLTAWCENISIQNNRKVVRKDCRENSLFTTQTIDEAIAIMTESGKITPN</sequence>
<gene>
    <name evidence="1" type="ORF">EIG44_18115</name>
</gene>
<proteinExistence type="predicted"/>
<evidence type="ECO:0000313" key="1">
    <source>
        <dbReference type="EMBL" id="EFA5393383.1"/>
    </source>
</evidence>
<dbReference type="EMBL" id="AASBBO010000023">
    <property type="protein sequence ID" value="EFA5393383.1"/>
    <property type="molecule type" value="Genomic_DNA"/>
</dbReference>
<protein>
    <submittedName>
        <fullName evidence="1">Uncharacterized protein</fullName>
    </submittedName>
</protein>
<name>A0AAD2S221_ECOLX</name>
<dbReference type="AlphaFoldDB" id="A0AAD2S221"/>
<organism evidence="1 2">
    <name type="scientific">Escherichia coli O6</name>
    <dbReference type="NCBI Taxonomy" id="217992"/>
    <lineage>
        <taxon>Bacteria</taxon>
        <taxon>Pseudomonadati</taxon>
        <taxon>Pseudomonadota</taxon>
        <taxon>Gammaproteobacteria</taxon>
        <taxon>Enterobacterales</taxon>
        <taxon>Enterobacteriaceae</taxon>
        <taxon>Escherichia</taxon>
    </lineage>
</organism>
<reference evidence="1 2" key="1">
    <citation type="submission" date="2019-02" db="EMBL/GenBank/DDBJ databases">
        <authorList>
            <consortium name="GenomeTrakr network: Whole genome sequencing for foodborne pathogen traceback"/>
        </authorList>
    </citation>
    <scope>NUCLEOTIDE SEQUENCE [LARGE SCALE GENOMIC DNA]</scope>
    <source>
        <strain evidence="1 2">PSU-1735</strain>
    </source>
</reference>
<evidence type="ECO:0000313" key="2">
    <source>
        <dbReference type="Proteomes" id="UP000561849"/>
    </source>
</evidence>
<accession>A0AAD2S221</accession>
<comment type="caution">
    <text evidence="1">The sequence shown here is derived from an EMBL/GenBank/DDBJ whole genome shotgun (WGS) entry which is preliminary data.</text>
</comment>